<dbReference type="CDD" id="cd08267">
    <property type="entry name" value="MDR1"/>
    <property type="match status" value="1"/>
</dbReference>
<sequence>MAPKIFPPQTMKAWQHTTTTGGLDKNLKVNPSAPLPIPKSSQHLVQIIATALNPVDYKPAESALMRRLLYAKVATPGLDYAGSIVTPASGSSLKPGQLVYGITAKVPWTGGALAEFSLAESGTTLPLPEGVSPVDAASIGVAGITAYQSIVPHVKKGDSIFINGGSGGCGVFGIQIAKAVGCYVATSCSTPNMELCRSLGADEVVDYKKESVVKALNASGVKFDHVVDNVGTTMELYWHCHEFTKPEAQYVMVGGGPGVGSATERFKAKRLPSFLGGGKRAYSGFWPEAKLDDLKPIGLWMKEGKVKAVIDEKFVFEEAPKAFAKLKTGRARGKIVVDVALETYKAAWTE</sequence>
<dbReference type="GO" id="GO:0016491">
    <property type="term" value="F:oxidoreductase activity"/>
    <property type="evidence" value="ECO:0007669"/>
    <property type="project" value="InterPro"/>
</dbReference>
<dbReference type="Proteomes" id="UP000235786">
    <property type="component" value="Unassembled WGS sequence"/>
</dbReference>
<dbReference type="InterPro" id="IPR011032">
    <property type="entry name" value="GroES-like_sf"/>
</dbReference>
<accession>A0A2J6RUH4</accession>
<dbReference type="InterPro" id="IPR036291">
    <property type="entry name" value="NAD(P)-bd_dom_sf"/>
</dbReference>
<name>A0A2J6RUH4_HYAVF</name>
<dbReference type="SMART" id="SM00829">
    <property type="entry name" value="PKS_ER"/>
    <property type="match status" value="1"/>
</dbReference>
<dbReference type="SUPFAM" id="SSF51735">
    <property type="entry name" value="NAD(P)-binding Rossmann-fold domains"/>
    <property type="match status" value="1"/>
</dbReference>
<dbReference type="AlphaFoldDB" id="A0A2J6RUH4"/>
<evidence type="ECO:0000259" key="1">
    <source>
        <dbReference type="SMART" id="SM00829"/>
    </source>
</evidence>
<dbReference type="STRING" id="1149755.A0A2J6RUH4"/>
<dbReference type="EMBL" id="KZ613943">
    <property type="protein sequence ID" value="PMD42172.1"/>
    <property type="molecule type" value="Genomic_DNA"/>
</dbReference>
<feature type="domain" description="Enoyl reductase (ER)" evidence="1">
    <location>
        <begin position="22"/>
        <end position="337"/>
    </location>
</feature>
<dbReference type="Gene3D" id="3.90.180.10">
    <property type="entry name" value="Medium-chain alcohol dehydrogenases, catalytic domain"/>
    <property type="match status" value="1"/>
</dbReference>
<dbReference type="InterPro" id="IPR052733">
    <property type="entry name" value="Chloroplast_QOR"/>
</dbReference>
<dbReference type="Gene3D" id="3.40.50.720">
    <property type="entry name" value="NAD(P)-binding Rossmann-like Domain"/>
    <property type="match status" value="1"/>
</dbReference>
<evidence type="ECO:0000313" key="2">
    <source>
        <dbReference type="EMBL" id="PMD42172.1"/>
    </source>
</evidence>
<dbReference type="Pfam" id="PF13602">
    <property type="entry name" value="ADH_zinc_N_2"/>
    <property type="match status" value="1"/>
</dbReference>
<proteinExistence type="predicted"/>
<organism evidence="2 3">
    <name type="scientific">Hyaloscypha variabilis (strain UAMH 11265 / GT02V1 / F)</name>
    <name type="common">Meliniomyces variabilis</name>
    <dbReference type="NCBI Taxonomy" id="1149755"/>
    <lineage>
        <taxon>Eukaryota</taxon>
        <taxon>Fungi</taxon>
        <taxon>Dikarya</taxon>
        <taxon>Ascomycota</taxon>
        <taxon>Pezizomycotina</taxon>
        <taxon>Leotiomycetes</taxon>
        <taxon>Helotiales</taxon>
        <taxon>Hyaloscyphaceae</taxon>
        <taxon>Hyaloscypha</taxon>
        <taxon>Hyaloscypha variabilis</taxon>
    </lineage>
</organism>
<protein>
    <submittedName>
        <fullName evidence="2">Putative zinc-type alcohol dehydrogenase-like protein C16A3.02c</fullName>
    </submittedName>
</protein>
<dbReference type="InterPro" id="IPR020843">
    <property type="entry name" value="ER"/>
</dbReference>
<dbReference type="PANTHER" id="PTHR44013:SF1">
    <property type="entry name" value="ZINC-TYPE ALCOHOL DEHYDROGENASE-LIKE PROTEIN C16A3.02C"/>
    <property type="match status" value="1"/>
</dbReference>
<dbReference type="SUPFAM" id="SSF50129">
    <property type="entry name" value="GroES-like"/>
    <property type="match status" value="1"/>
</dbReference>
<dbReference type="PANTHER" id="PTHR44013">
    <property type="entry name" value="ZINC-TYPE ALCOHOL DEHYDROGENASE-LIKE PROTEIN C16A3.02C"/>
    <property type="match status" value="1"/>
</dbReference>
<reference evidence="2 3" key="1">
    <citation type="submission" date="2016-04" db="EMBL/GenBank/DDBJ databases">
        <title>A degradative enzymes factory behind the ericoid mycorrhizal symbiosis.</title>
        <authorList>
            <consortium name="DOE Joint Genome Institute"/>
            <person name="Martino E."/>
            <person name="Morin E."/>
            <person name="Grelet G."/>
            <person name="Kuo A."/>
            <person name="Kohler A."/>
            <person name="Daghino S."/>
            <person name="Barry K."/>
            <person name="Choi C."/>
            <person name="Cichocki N."/>
            <person name="Clum A."/>
            <person name="Copeland A."/>
            <person name="Hainaut M."/>
            <person name="Haridas S."/>
            <person name="Labutti K."/>
            <person name="Lindquist E."/>
            <person name="Lipzen A."/>
            <person name="Khouja H.-R."/>
            <person name="Murat C."/>
            <person name="Ohm R."/>
            <person name="Olson A."/>
            <person name="Spatafora J."/>
            <person name="Veneault-Fourrey C."/>
            <person name="Henrissat B."/>
            <person name="Grigoriev I."/>
            <person name="Martin F."/>
            <person name="Perotto S."/>
        </authorList>
    </citation>
    <scope>NUCLEOTIDE SEQUENCE [LARGE SCALE GENOMIC DNA]</scope>
    <source>
        <strain evidence="2 3">F</strain>
    </source>
</reference>
<dbReference type="OrthoDB" id="201656at2759"/>
<evidence type="ECO:0000313" key="3">
    <source>
        <dbReference type="Proteomes" id="UP000235786"/>
    </source>
</evidence>
<gene>
    <name evidence="2" type="ORF">L207DRAFT_510429</name>
</gene>
<keyword evidence="3" id="KW-1185">Reference proteome</keyword>